<dbReference type="Proteomes" id="UP000820818">
    <property type="component" value="Unassembled WGS sequence"/>
</dbReference>
<protein>
    <submittedName>
        <fullName evidence="1">Uncharacterized protein</fullName>
    </submittedName>
</protein>
<organism evidence="1 2">
    <name type="scientific">Daphnia sinensis</name>
    <dbReference type="NCBI Taxonomy" id="1820382"/>
    <lineage>
        <taxon>Eukaryota</taxon>
        <taxon>Metazoa</taxon>
        <taxon>Ecdysozoa</taxon>
        <taxon>Arthropoda</taxon>
        <taxon>Crustacea</taxon>
        <taxon>Branchiopoda</taxon>
        <taxon>Diplostraca</taxon>
        <taxon>Cladocera</taxon>
        <taxon>Anomopoda</taxon>
        <taxon>Daphniidae</taxon>
        <taxon>Daphnia</taxon>
        <taxon>Daphnia similis group</taxon>
    </lineage>
</organism>
<sequence>MDLDDFIVDGSPVVGGGVVQDFMRIVDGAERGRSQPITDQKTMAARLTRFVASVPPPALTPNQQDECGRWERAVQKHPIDFIAILSNSTDMRIHTKLLVHADKIQARCDELDGLAALGTCPPQDASLQKQLSQRRLAIRRHWLGIATSAIKAADQTKLQALIRAANESPPGAAKKVRFSSIVYESPPATLPSLAARAETPSHDSVQRGMFDAADAELQAIKRTTESGSAIELPFLSDSGANTQLKKLGSKLLRNITDEQLSVAQAIATCADLLEFTEINRFIREKDATAGYRFDDQERPYMFADKVHSDAQTFATYDQTGEIRQNIQALIQELNKDPQKVLRYTKPGAKYDRRIHVTLQQHLSDGGSANHVVLASLFLA</sequence>
<accession>A0AAD5KU94</accession>
<evidence type="ECO:0000313" key="2">
    <source>
        <dbReference type="Proteomes" id="UP000820818"/>
    </source>
</evidence>
<dbReference type="EMBL" id="WJBH02000290">
    <property type="protein sequence ID" value="KAI9549635.1"/>
    <property type="molecule type" value="Genomic_DNA"/>
</dbReference>
<comment type="caution">
    <text evidence="1">The sequence shown here is derived from an EMBL/GenBank/DDBJ whole genome shotgun (WGS) entry which is preliminary data.</text>
</comment>
<evidence type="ECO:0000313" key="1">
    <source>
        <dbReference type="EMBL" id="KAI9549635.1"/>
    </source>
</evidence>
<gene>
    <name evidence="1" type="ORF">GHT06_003821</name>
</gene>
<proteinExistence type="predicted"/>
<dbReference type="AlphaFoldDB" id="A0AAD5KU94"/>
<reference evidence="1" key="1">
    <citation type="submission" date="2022-05" db="EMBL/GenBank/DDBJ databases">
        <title>A multi-omics perspective on studying reproductive biology in Daphnia sinensis.</title>
        <authorList>
            <person name="Jia J."/>
        </authorList>
    </citation>
    <scope>NUCLEOTIDE SEQUENCE</scope>
    <source>
        <strain evidence="1">WSL</strain>
    </source>
</reference>
<keyword evidence="2" id="KW-1185">Reference proteome</keyword>
<name>A0AAD5KU94_9CRUS</name>